<comment type="caution">
    <text evidence="1">The sequence shown here is derived from an EMBL/GenBank/DDBJ whole genome shotgun (WGS) entry which is preliminary data.</text>
</comment>
<sequence>MEDADPELRNMLARQRDSMTERIRFLEQSRDALTLYISAIDHAAVRGEDQAARS</sequence>
<organism evidence="1 2">
    <name type="scientific">Microbacterium thalli</name>
    <dbReference type="NCBI Taxonomy" id="3027921"/>
    <lineage>
        <taxon>Bacteria</taxon>
        <taxon>Bacillati</taxon>
        <taxon>Actinomycetota</taxon>
        <taxon>Actinomycetes</taxon>
        <taxon>Micrococcales</taxon>
        <taxon>Microbacteriaceae</taxon>
        <taxon>Microbacterium</taxon>
    </lineage>
</organism>
<gene>
    <name evidence="1" type="ORF">PUW80_12310</name>
</gene>
<reference evidence="1 2" key="1">
    <citation type="submission" date="2023-02" db="EMBL/GenBank/DDBJ databases">
        <title>Study of novel species of the Microbacterium genus.</title>
        <authorList>
            <person name="Arroyo-Herrera I."/>
            <person name="Roman-Ponce B."/>
            <person name="Vasquez-Murrieta M.S."/>
        </authorList>
    </citation>
    <scope>NUCLEOTIDE SEQUENCE [LARGE SCALE GENOMIC DNA]</scope>
    <source>
        <strain evidence="1 2">NE1TT3</strain>
    </source>
</reference>
<dbReference type="RefSeq" id="WP_274220485.1">
    <property type="nucleotide sequence ID" value="NZ_JAQZCG020000041.1"/>
</dbReference>
<evidence type="ECO:0000313" key="1">
    <source>
        <dbReference type="EMBL" id="MDD7963130.1"/>
    </source>
</evidence>
<evidence type="ECO:0000313" key="2">
    <source>
        <dbReference type="Proteomes" id="UP001218170"/>
    </source>
</evidence>
<dbReference type="EMBL" id="JAQZCI010000003">
    <property type="protein sequence ID" value="MDD7963130.1"/>
    <property type="molecule type" value="Genomic_DNA"/>
</dbReference>
<dbReference type="Proteomes" id="UP001218170">
    <property type="component" value="Unassembled WGS sequence"/>
</dbReference>
<proteinExistence type="predicted"/>
<accession>A0ABT5SJX1</accession>
<keyword evidence="2" id="KW-1185">Reference proteome</keyword>
<name>A0ABT5SJX1_9MICO</name>
<protein>
    <submittedName>
        <fullName evidence="1">Uncharacterized protein</fullName>
    </submittedName>
</protein>